<dbReference type="Proteomes" id="UP000003781">
    <property type="component" value="Unassembled WGS sequence"/>
</dbReference>
<gene>
    <name evidence="1" type="ORF">CY0110_22272</name>
</gene>
<organism evidence="1 2">
    <name type="scientific">Crocosphaera chwakensis CCY0110</name>
    <dbReference type="NCBI Taxonomy" id="391612"/>
    <lineage>
        <taxon>Bacteria</taxon>
        <taxon>Bacillati</taxon>
        <taxon>Cyanobacteriota</taxon>
        <taxon>Cyanophyceae</taxon>
        <taxon>Oscillatoriophycideae</taxon>
        <taxon>Chroococcales</taxon>
        <taxon>Aphanothecaceae</taxon>
        <taxon>Crocosphaera</taxon>
        <taxon>Crocosphaera chwakensis</taxon>
    </lineage>
</organism>
<keyword evidence="2" id="KW-1185">Reference proteome</keyword>
<evidence type="ECO:0000313" key="2">
    <source>
        <dbReference type="Proteomes" id="UP000003781"/>
    </source>
</evidence>
<dbReference type="AlphaFoldDB" id="A3IL00"/>
<dbReference type="EMBL" id="AAXW01000004">
    <property type="protein sequence ID" value="EAZ92869.1"/>
    <property type="molecule type" value="Genomic_DNA"/>
</dbReference>
<name>A3IL00_9CHRO</name>
<proteinExistence type="predicted"/>
<sequence>MNNFPFFYRLLLILSSLALIKGPFADEYKFAHEVKVADETGEHKLNFSGGLLEVANF</sequence>
<protein>
    <submittedName>
        <fullName evidence="1">Uncharacterized protein</fullName>
    </submittedName>
</protein>
<comment type="caution">
    <text evidence="1">The sequence shown here is derived from an EMBL/GenBank/DDBJ whole genome shotgun (WGS) entry which is preliminary data.</text>
</comment>
<reference evidence="1 2" key="1">
    <citation type="submission" date="2007-03" db="EMBL/GenBank/DDBJ databases">
        <authorList>
            <person name="Stal L."/>
            <person name="Ferriera S."/>
            <person name="Johnson J."/>
            <person name="Kravitz S."/>
            <person name="Beeson K."/>
            <person name="Sutton G."/>
            <person name="Rogers Y.-H."/>
            <person name="Friedman R."/>
            <person name="Frazier M."/>
            <person name="Venter J.C."/>
        </authorList>
    </citation>
    <scope>NUCLEOTIDE SEQUENCE [LARGE SCALE GENOMIC DNA]</scope>
    <source>
        <strain evidence="1 2">CCY0110</strain>
    </source>
</reference>
<accession>A3IL00</accession>
<evidence type="ECO:0000313" key="1">
    <source>
        <dbReference type="EMBL" id="EAZ92869.1"/>
    </source>
</evidence>
<dbReference type="eggNOG" id="ENOG5033KWH">
    <property type="taxonomic scope" value="Bacteria"/>
</dbReference>
<dbReference type="RefSeq" id="WP_008274013.1">
    <property type="nucleotide sequence ID" value="NZ_AAXW01000004.1"/>
</dbReference>
<dbReference type="OrthoDB" id="582060at2"/>